<accession>A0A106QC25</accession>
<protein>
    <recommendedName>
        <fullName evidence="5">Lipoprotein</fullName>
    </recommendedName>
</protein>
<dbReference type="AlphaFoldDB" id="A0A106QC25"/>
<dbReference type="EMBL" id="LPHD01000049">
    <property type="protein sequence ID" value="KWA83756.1"/>
    <property type="molecule type" value="Genomic_DNA"/>
</dbReference>
<sequence length="158" mass="17010">MQRTSHLLVVLASAMLMTGCSNDPTPSADRKANYAATRFAVTKAGSPLEVEGCQVTVHRVTTANSDYLNDFTLAVAKCPTATVTTTEYGCGKSCHANNIVVQPKPQSYEASDVPAEIVRQAAKAQADAARKEAKVMELRAEVDRLSRELSRLEDGHSQ</sequence>
<feature type="signal peptide" evidence="2">
    <location>
        <begin position="1"/>
        <end position="22"/>
    </location>
</feature>
<organism evidence="3 4">
    <name type="scientific">Burkholderia ubonensis</name>
    <dbReference type="NCBI Taxonomy" id="101571"/>
    <lineage>
        <taxon>Bacteria</taxon>
        <taxon>Pseudomonadati</taxon>
        <taxon>Pseudomonadota</taxon>
        <taxon>Betaproteobacteria</taxon>
        <taxon>Burkholderiales</taxon>
        <taxon>Burkholderiaceae</taxon>
        <taxon>Burkholderia</taxon>
        <taxon>Burkholderia cepacia complex</taxon>
    </lineage>
</organism>
<proteinExistence type="predicted"/>
<evidence type="ECO:0000256" key="2">
    <source>
        <dbReference type="SAM" id="SignalP"/>
    </source>
</evidence>
<evidence type="ECO:0008006" key="5">
    <source>
        <dbReference type="Google" id="ProtNLM"/>
    </source>
</evidence>
<dbReference type="RefSeq" id="WP_060191913.1">
    <property type="nucleotide sequence ID" value="NZ_LPHD01000049.1"/>
</dbReference>
<keyword evidence="1" id="KW-0175">Coiled coil</keyword>
<dbReference type="PROSITE" id="PS51257">
    <property type="entry name" value="PROKAR_LIPOPROTEIN"/>
    <property type="match status" value="1"/>
</dbReference>
<keyword evidence="2" id="KW-0732">Signal</keyword>
<comment type="caution">
    <text evidence="3">The sequence shown here is derived from an EMBL/GenBank/DDBJ whole genome shotgun (WGS) entry which is preliminary data.</text>
</comment>
<gene>
    <name evidence="3" type="ORF">WL29_20545</name>
</gene>
<evidence type="ECO:0000313" key="4">
    <source>
        <dbReference type="Proteomes" id="UP000060630"/>
    </source>
</evidence>
<feature type="coiled-coil region" evidence="1">
    <location>
        <begin position="119"/>
        <end position="155"/>
    </location>
</feature>
<reference evidence="3 4" key="1">
    <citation type="submission" date="2015-11" db="EMBL/GenBank/DDBJ databases">
        <title>Expanding the genomic diversity of Burkholderia species for the development of highly accurate diagnostics.</title>
        <authorList>
            <person name="Sahl J."/>
            <person name="Keim P."/>
            <person name="Wagner D."/>
        </authorList>
    </citation>
    <scope>NUCLEOTIDE SEQUENCE [LARGE SCALE GENOMIC DNA]</scope>
    <source>
        <strain evidence="3 4">MSMB2087WGS</strain>
    </source>
</reference>
<dbReference type="Proteomes" id="UP000060630">
    <property type="component" value="Unassembled WGS sequence"/>
</dbReference>
<evidence type="ECO:0000256" key="1">
    <source>
        <dbReference type="SAM" id="Coils"/>
    </source>
</evidence>
<evidence type="ECO:0000313" key="3">
    <source>
        <dbReference type="EMBL" id="KWA83756.1"/>
    </source>
</evidence>
<name>A0A106QC25_9BURK</name>
<feature type="chain" id="PRO_5007126957" description="Lipoprotein" evidence="2">
    <location>
        <begin position="23"/>
        <end position="158"/>
    </location>
</feature>